<dbReference type="EMBL" id="LLXI01001920">
    <property type="protein sequence ID" value="PKY55665.1"/>
    <property type="molecule type" value="Genomic_DNA"/>
</dbReference>
<keyword evidence="2" id="KW-1185">Reference proteome</keyword>
<protein>
    <submittedName>
        <fullName evidence="1">Uncharacterized protein</fullName>
    </submittedName>
</protein>
<comment type="caution">
    <text evidence="1">The sequence shown here is derived from an EMBL/GenBank/DDBJ whole genome shotgun (WGS) entry which is preliminary data.</text>
</comment>
<sequence length="174" mass="19995">MILNSSKTIVDRVEDFVLNSSFEILNPTSVAFKAIGDGPLKKETVIKELVEIAIYAAMENLMMDIKLFIHFKRLGAGLALFMKINALRFKMRLRRHQVNEGKPYEFNIIDINTVTWEDPLSSQIIDDESNIFKKLFLSHAEKMKPEIFSSINDLCQQLKASDDYNALDDDDNVY</sequence>
<accession>A0A2I1H9Y4</accession>
<evidence type="ECO:0000313" key="1">
    <source>
        <dbReference type="EMBL" id="PKY55665.1"/>
    </source>
</evidence>
<dbReference type="AlphaFoldDB" id="A0A2I1H9Y4"/>
<organism evidence="1 2">
    <name type="scientific">Rhizophagus irregularis</name>
    <dbReference type="NCBI Taxonomy" id="588596"/>
    <lineage>
        <taxon>Eukaryota</taxon>
        <taxon>Fungi</taxon>
        <taxon>Fungi incertae sedis</taxon>
        <taxon>Mucoromycota</taxon>
        <taxon>Glomeromycotina</taxon>
        <taxon>Glomeromycetes</taxon>
        <taxon>Glomerales</taxon>
        <taxon>Glomeraceae</taxon>
        <taxon>Rhizophagus</taxon>
    </lineage>
</organism>
<reference evidence="1 2" key="1">
    <citation type="submission" date="2015-10" db="EMBL/GenBank/DDBJ databases">
        <title>Genome analyses suggest a sexual origin of heterokaryosis in a supposedly ancient asexual fungus.</title>
        <authorList>
            <person name="Ropars J."/>
            <person name="Sedzielewska K."/>
            <person name="Noel J."/>
            <person name="Charron P."/>
            <person name="Farinelli L."/>
            <person name="Marton T."/>
            <person name="Kruger M."/>
            <person name="Pelin A."/>
            <person name="Brachmann A."/>
            <person name="Corradi N."/>
        </authorList>
    </citation>
    <scope>NUCLEOTIDE SEQUENCE [LARGE SCALE GENOMIC DNA]</scope>
    <source>
        <strain evidence="1 2">A4</strain>
    </source>
</reference>
<proteinExistence type="predicted"/>
<dbReference type="Proteomes" id="UP000234323">
    <property type="component" value="Unassembled WGS sequence"/>
</dbReference>
<name>A0A2I1H9Y4_9GLOM</name>
<gene>
    <name evidence="1" type="ORF">RhiirA4_427679</name>
</gene>
<evidence type="ECO:0000313" key="2">
    <source>
        <dbReference type="Proteomes" id="UP000234323"/>
    </source>
</evidence>